<evidence type="ECO:0000256" key="1">
    <source>
        <dbReference type="ARBA" id="ARBA00005405"/>
    </source>
</evidence>
<sequence length="309" mass="34488">MASRNYLSPEELKPRKDTHSRRALIDSPPRHRTVDDRISDRISDERISLHQREIQSLLVDNQRLAATHVALKQELSIALQDLRHISAVAGKVKAERGGEVRELFEKAVRMEAEVRLIDELSGDLVQVRGDVEKLKVENMEFSEKLEKMNVDVAKERLKGSQLETIKAEIEAMQKEIQRGRAAVEYEKKVYAVNMEQGETMEKSRISMAREIEKLQADLANANKKAMAAAAAAATNTPGTVYGAGYGNHDMGYGGTAYHGSYVGHQVHGGVDPHYGPGPVPHGPYDMQHHMVNSHYAAHGPYDMQHPNAR</sequence>
<evidence type="ECO:0000256" key="3">
    <source>
        <dbReference type="ARBA" id="ARBA00022782"/>
    </source>
</evidence>
<evidence type="ECO:0000256" key="6">
    <source>
        <dbReference type="SAM" id="Coils"/>
    </source>
</evidence>
<name>A0AAD8P836_TARER</name>
<keyword evidence="5" id="KW-0287">Flowering</keyword>
<organism evidence="8 9">
    <name type="scientific">Tagetes erecta</name>
    <name type="common">African marigold</name>
    <dbReference type="NCBI Taxonomy" id="13708"/>
    <lineage>
        <taxon>Eukaryota</taxon>
        <taxon>Viridiplantae</taxon>
        <taxon>Streptophyta</taxon>
        <taxon>Embryophyta</taxon>
        <taxon>Tracheophyta</taxon>
        <taxon>Spermatophyta</taxon>
        <taxon>Magnoliopsida</taxon>
        <taxon>eudicotyledons</taxon>
        <taxon>Gunneridae</taxon>
        <taxon>Pentapetalae</taxon>
        <taxon>asterids</taxon>
        <taxon>campanulids</taxon>
        <taxon>Asterales</taxon>
        <taxon>Asteraceae</taxon>
        <taxon>Asteroideae</taxon>
        <taxon>Heliantheae alliance</taxon>
        <taxon>Tageteae</taxon>
        <taxon>Tagetes</taxon>
    </lineage>
</organism>
<comment type="similarity">
    <text evidence="1">Belongs to the FLX family.</text>
</comment>
<keyword evidence="3" id="KW-0221">Differentiation</keyword>
<reference evidence="8" key="1">
    <citation type="journal article" date="2023" name="bioRxiv">
        <title>Improved chromosome-level genome assembly for marigold (Tagetes erecta).</title>
        <authorList>
            <person name="Jiang F."/>
            <person name="Yuan L."/>
            <person name="Wang S."/>
            <person name="Wang H."/>
            <person name="Xu D."/>
            <person name="Wang A."/>
            <person name="Fan W."/>
        </authorList>
    </citation>
    <scope>NUCLEOTIDE SEQUENCE</scope>
    <source>
        <strain evidence="8">WSJ</strain>
        <tissue evidence="8">Leaf</tissue>
    </source>
</reference>
<dbReference type="GO" id="GO:0030154">
    <property type="term" value="P:cell differentiation"/>
    <property type="evidence" value="ECO:0007669"/>
    <property type="project" value="UniProtKB-KW"/>
</dbReference>
<dbReference type="PANTHER" id="PTHR33405:SF17">
    <property type="entry name" value="PROTEIN FLC EXPRESSOR"/>
    <property type="match status" value="1"/>
</dbReference>
<keyword evidence="9" id="KW-1185">Reference proteome</keyword>
<keyword evidence="4 6" id="KW-0175">Coiled coil</keyword>
<evidence type="ECO:0008006" key="10">
    <source>
        <dbReference type="Google" id="ProtNLM"/>
    </source>
</evidence>
<evidence type="ECO:0000256" key="7">
    <source>
        <dbReference type="SAM" id="MobiDB-lite"/>
    </source>
</evidence>
<dbReference type="Proteomes" id="UP001229421">
    <property type="component" value="Unassembled WGS sequence"/>
</dbReference>
<dbReference type="InterPro" id="IPR040353">
    <property type="entry name" value="FLX/FLX-like"/>
</dbReference>
<evidence type="ECO:0000256" key="2">
    <source>
        <dbReference type="ARBA" id="ARBA00022473"/>
    </source>
</evidence>
<dbReference type="PANTHER" id="PTHR33405">
    <property type="entry name" value="PROTEIN FLX-LIKE 2"/>
    <property type="match status" value="1"/>
</dbReference>
<gene>
    <name evidence="8" type="ORF">QVD17_02813</name>
</gene>
<proteinExistence type="inferred from homology"/>
<dbReference type="GO" id="GO:0009908">
    <property type="term" value="P:flower development"/>
    <property type="evidence" value="ECO:0007669"/>
    <property type="project" value="UniProtKB-KW"/>
</dbReference>
<comment type="caution">
    <text evidence="8">The sequence shown here is derived from an EMBL/GenBank/DDBJ whole genome shotgun (WGS) entry which is preliminary data.</text>
</comment>
<dbReference type="EMBL" id="JAUHHV010000001">
    <property type="protein sequence ID" value="KAK1437028.1"/>
    <property type="molecule type" value="Genomic_DNA"/>
</dbReference>
<evidence type="ECO:0000256" key="5">
    <source>
        <dbReference type="ARBA" id="ARBA00023089"/>
    </source>
</evidence>
<keyword evidence="2" id="KW-0217">Developmental protein</keyword>
<dbReference type="AlphaFoldDB" id="A0AAD8P836"/>
<feature type="coiled-coil region" evidence="6">
    <location>
        <begin position="117"/>
        <end position="231"/>
    </location>
</feature>
<accession>A0AAD8P836</accession>
<evidence type="ECO:0000313" key="9">
    <source>
        <dbReference type="Proteomes" id="UP001229421"/>
    </source>
</evidence>
<evidence type="ECO:0000256" key="4">
    <source>
        <dbReference type="ARBA" id="ARBA00023054"/>
    </source>
</evidence>
<feature type="region of interest" description="Disordered" evidence="7">
    <location>
        <begin position="1"/>
        <end position="34"/>
    </location>
</feature>
<protein>
    <recommendedName>
        <fullName evidence="10">Protein FLC EXPRESSOR</fullName>
    </recommendedName>
</protein>
<evidence type="ECO:0000313" key="8">
    <source>
        <dbReference type="EMBL" id="KAK1437028.1"/>
    </source>
</evidence>